<dbReference type="InterPro" id="IPR037523">
    <property type="entry name" value="VOC_core"/>
</dbReference>
<protein>
    <submittedName>
        <fullName evidence="2">VOC family protein</fullName>
    </submittedName>
</protein>
<evidence type="ECO:0000259" key="1">
    <source>
        <dbReference type="PROSITE" id="PS51819"/>
    </source>
</evidence>
<proteinExistence type="predicted"/>
<dbReference type="SUPFAM" id="SSF54593">
    <property type="entry name" value="Glyoxalase/Bleomycin resistance protein/Dihydroxybiphenyl dioxygenase"/>
    <property type="match status" value="1"/>
</dbReference>
<sequence length="116" mass="12845">MKISIISIPVTDQSRAKEFYIKLGFQVLVDAPMGGDQRWVQLALPGTEGSIALVTWFESMIPGSIRGLVITVDDIEQKIKELNVGGIEVEPIEKLPWGRFAAVEDPDGNRLSLHQE</sequence>
<keyword evidence="3" id="KW-1185">Reference proteome</keyword>
<dbReference type="Gene3D" id="3.10.180.10">
    <property type="entry name" value="2,3-Dihydroxybiphenyl 1,2-Dioxygenase, domain 1"/>
    <property type="match status" value="1"/>
</dbReference>
<evidence type="ECO:0000313" key="3">
    <source>
        <dbReference type="Proteomes" id="UP001216139"/>
    </source>
</evidence>
<evidence type="ECO:0000313" key="2">
    <source>
        <dbReference type="EMBL" id="WCT10962.1"/>
    </source>
</evidence>
<dbReference type="PANTHER" id="PTHR36437:SF2">
    <property type="entry name" value="GLYOXALASE_BLEOMYCIN RESISTANCE PROTEIN_DIOXYGENASE"/>
    <property type="match status" value="1"/>
</dbReference>
<gene>
    <name evidence="2" type="ORF">PQO05_19685</name>
</gene>
<organism evidence="2 3">
    <name type="scientific">Mucilaginibacter jinjuensis</name>
    <dbReference type="NCBI Taxonomy" id="1176721"/>
    <lineage>
        <taxon>Bacteria</taxon>
        <taxon>Pseudomonadati</taxon>
        <taxon>Bacteroidota</taxon>
        <taxon>Sphingobacteriia</taxon>
        <taxon>Sphingobacteriales</taxon>
        <taxon>Sphingobacteriaceae</taxon>
        <taxon>Mucilaginibacter</taxon>
    </lineage>
</organism>
<name>A0ABY7T5I1_9SPHI</name>
<dbReference type="InterPro" id="IPR029068">
    <property type="entry name" value="Glyas_Bleomycin-R_OHBP_Dase"/>
</dbReference>
<reference evidence="2 3" key="1">
    <citation type="submission" date="2023-02" db="EMBL/GenBank/DDBJ databases">
        <title>Genome sequence of Mucilaginibacter jinjuensis strain KACC 16571.</title>
        <authorList>
            <person name="Kim S."/>
            <person name="Heo J."/>
            <person name="Kwon S.-W."/>
        </authorList>
    </citation>
    <scope>NUCLEOTIDE SEQUENCE [LARGE SCALE GENOMIC DNA]</scope>
    <source>
        <strain evidence="2 3">KACC 16571</strain>
    </source>
</reference>
<dbReference type="RefSeq" id="WP_273629151.1">
    <property type="nucleotide sequence ID" value="NZ_CP117167.1"/>
</dbReference>
<feature type="domain" description="VOC" evidence="1">
    <location>
        <begin position="2"/>
        <end position="116"/>
    </location>
</feature>
<dbReference type="EMBL" id="CP117167">
    <property type="protein sequence ID" value="WCT10962.1"/>
    <property type="molecule type" value="Genomic_DNA"/>
</dbReference>
<accession>A0ABY7T5I1</accession>
<dbReference type="Pfam" id="PF00903">
    <property type="entry name" value="Glyoxalase"/>
    <property type="match status" value="1"/>
</dbReference>
<dbReference type="PROSITE" id="PS51819">
    <property type="entry name" value="VOC"/>
    <property type="match status" value="1"/>
</dbReference>
<dbReference type="PANTHER" id="PTHR36437">
    <property type="entry name" value="GLYOXALASE/BLEOMYCIN RESISTANCE PROTEIN/DIOXYGENASE"/>
    <property type="match status" value="1"/>
</dbReference>
<dbReference type="Proteomes" id="UP001216139">
    <property type="component" value="Chromosome"/>
</dbReference>
<dbReference type="InterPro" id="IPR004360">
    <property type="entry name" value="Glyas_Fos-R_dOase_dom"/>
</dbReference>